<dbReference type="InterPro" id="IPR018200">
    <property type="entry name" value="USP_CS"/>
</dbReference>
<dbReference type="GO" id="GO:0005634">
    <property type="term" value="C:nucleus"/>
    <property type="evidence" value="ECO:0007669"/>
    <property type="project" value="TreeGrafter"/>
</dbReference>
<dbReference type="SUPFAM" id="SSF54001">
    <property type="entry name" value="Cysteine proteinases"/>
    <property type="match status" value="1"/>
</dbReference>
<dbReference type="InterPro" id="IPR028889">
    <property type="entry name" value="USP"/>
</dbReference>
<dbReference type="PROSITE" id="PS00973">
    <property type="entry name" value="USP_2"/>
    <property type="match status" value="1"/>
</dbReference>
<accession>A0AB34GQU3</accession>
<reference evidence="3 4" key="1">
    <citation type="submission" date="2022-11" db="EMBL/GenBank/DDBJ databases">
        <title>Whole genome sequence of Eschrichtius robustus ER-17-0199.</title>
        <authorList>
            <person name="Bruniche-Olsen A."/>
            <person name="Black A.N."/>
            <person name="Fields C.J."/>
            <person name="Walden K."/>
            <person name="Dewoody J.A."/>
        </authorList>
    </citation>
    <scope>NUCLEOTIDE SEQUENCE [LARGE SCALE GENOMIC DNA]</scope>
    <source>
        <strain evidence="3">ER-17-0199</strain>
        <tissue evidence="3">Blubber</tissue>
    </source>
</reference>
<dbReference type="Gene3D" id="3.90.70.10">
    <property type="entry name" value="Cysteine proteinases"/>
    <property type="match status" value="2"/>
</dbReference>
<feature type="region of interest" description="Disordered" evidence="1">
    <location>
        <begin position="1164"/>
        <end position="1194"/>
    </location>
</feature>
<feature type="region of interest" description="Disordered" evidence="1">
    <location>
        <begin position="1289"/>
        <end position="1323"/>
    </location>
</feature>
<dbReference type="Pfam" id="PF25822">
    <property type="entry name" value="UBL_USP40"/>
    <property type="match status" value="1"/>
</dbReference>
<evidence type="ECO:0000313" key="4">
    <source>
        <dbReference type="Proteomes" id="UP001159641"/>
    </source>
</evidence>
<dbReference type="FunFam" id="3.90.70.10:FF:000101">
    <property type="entry name" value="Ubiquitin specific peptidase 40"/>
    <property type="match status" value="1"/>
</dbReference>
<dbReference type="EMBL" id="JAIQCJ010002141">
    <property type="protein sequence ID" value="KAJ8781613.1"/>
    <property type="molecule type" value="Genomic_DNA"/>
</dbReference>
<gene>
    <name evidence="3" type="ORF">J1605_010871</name>
</gene>
<dbReference type="CDD" id="cd02257">
    <property type="entry name" value="Peptidase_C19"/>
    <property type="match status" value="1"/>
</dbReference>
<dbReference type="PANTHER" id="PTHR24006:SF842">
    <property type="entry name" value="UBIQUITIN CARBOXYL-TERMINAL HYDROLASE 40"/>
    <property type="match status" value="1"/>
</dbReference>
<dbReference type="InterPro" id="IPR001394">
    <property type="entry name" value="Peptidase_C19_UCH"/>
</dbReference>
<evidence type="ECO:0000256" key="1">
    <source>
        <dbReference type="SAM" id="MobiDB-lite"/>
    </source>
</evidence>
<dbReference type="Pfam" id="PF00443">
    <property type="entry name" value="UCH"/>
    <property type="match status" value="1"/>
</dbReference>
<dbReference type="GO" id="GO:0005829">
    <property type="term" value="C:cytosol"/>
    <property type="evidence" value="ECO:0007669"/>
    <property type="project" value="TreeGrafter"/>
</dbReference>
<evidence type="ECO:0000259" key="2">
    <source>
        <dbReference type="PROSITE" id="PS50235"/>
    </source>
</evidence>
<name>A0AB34GQU3_ESCRO</name>
<proteinExistence type="predicted"/>
<keyword evidence="4" id="KW-1185">Reference proteome</keyword>
<feature type="compositionally biased region" description="Polar residues" evidence="1">
    <location>
        <begin position="1124"/>
        <end position="1137"/>
    </location>
</feature>
<organism evidence="3 4">
    <name type="scientific">Eschrichtius robustus</name>
    <name type="common">California gray whale</name>
    <name type="synonym">Eschrichtius gibbosus</name>
    <dbReference type="NCBI Taxonomy" id="9764"/>
    <lineage>
        <taxon>Eukaryota</taxon>
        <taxon>Metazoa</taxon>
        <taxon>Chordata</taxon>
        <taxon>Craniata</taxon>
        <taxon>Vertebrata</taxon>
        <taxon>Euteleostomi</taxon>
        <taxon>Mammalia</taxon>
        <taxon>Eutheria</taxon>
        <taxon>Laurasiatheria</taxon>
        <taxon>Artiodactyla</taxon>
        <taxon>Whippomorpha</taxon>
        <taxon>Cetacea</taxon>
        <taxon>Mysticeti</taxon>
        <taxon>Eschrichtiidae</taxon>
        <taxon>Eschrichtius</taxon>
    </lineage>
</organism>
<feature type="region of interest" description="Disordered" evidence="1">
    <location>
        <begin position="1328"/>
        <end position="1347"/>
    </location>
</feature>
<dbReference type="GO" id="GO:0004843">
    <property type="term" value="F:cysteine-type deubiquitinase activity"/>
    <property type="evidence" value="ECO:0007669"/>
    <property type="project" value="InterPro"/>
</dbReference>
<dbReference type="InterPro" id="IPR038765">
    <property type="entry name" value="Papain-like_cys_pep_sf"/>
</dbReference>
<feature type="domain" description="USP" evidence="2">
    <location>
        <begin position="1"/>
        <end position="261"/>
    </location>
</feature>
<feature type="compositionally biased region" description="Polar residues" evidence="1">
    <location>
        <begin position="1290"/>
        <end position="1306"/>
    </location>
</feature>
<sequence>MLYSCVFQEDFLDLTVAVRNVSGLGDALWNMYVEEEVFDSDNLYHCGTCDRLVKAAKSELDDLEYMYELFSVIIHKGGCYGGHYHVYIKDVDHLGNWQFQEDKSNPDVNLEDLQNEEEIGDPLMILKAVLLQEESNLIPVDQLGQKLLKKIGISWNKKYRKQYGPLRKFLQLHSQIFLLSSDESTVSLLKDCSLQAESDIRGNDQQLLKTLTSEPPGLNDRPFCPHWFDINDSRVEPIKEKDIEQQFQGKESAYMLFYRKSQLQRPPEARANPRYRVPCHLLNEMDAANIELHIKRAECDSTNNNFELHLHLGPHYHFFNGALHPVVSQTESMWDLSFDKRKTLGDLRQSIFQLLEFWEGDMVLSVAKFVPAGLHVYQTLDGDHLTLCEIEIADGDDIFVWNGVEVGGIQIPAGSDCEPLLLNVLHPATSNEEEECQQLIDSPHVFPSNAEIGSVFTAFAIPDGVILVNKTESVGEESWTTIPKEDLKKTFREQGLRNGSSILIQDSNDGNSLLTKQGKWITSVNEIDWLQVKNLCQLDSEEEQVKISATLNTVVFDIRIKAVKELKLMKELAEDSCLRPIDRNGKLLCPVPDNYTLKEAELKMGSSLGLCPGKAPTSSQLFLFFAVGSDVQPGTEMDIIVEETISVRDCLKVVLEKSGLSGDAWHLRKMDWCYEAGEALCDEDAALKELMLCSGDTLLLIEGKLPPLQLEISIPQGFLKVPIWWYQPRGPLHCWKSHQDQTDCTFSQGGVWRADSIQDAPSDAHAEVSLRYLGDVEISEDATLGELKSQAMTLPSFSEFSIPSPAFLRAWTVESKRPGRLLRAHYQQLREYKLGQRTEICLEPLQKEENLGPQHVLLRTQMRLPGKRAYALPVDLVWDTARGWTAGSLRHRVADFYSLPVEKIEIAKYLPEKFEWLPVPSWNQQITKRKKKKKQDNLQGAPYHLKDGDTIGIKNLLVEDDDDFSTVRDDIGREKQKEFALGKKKRVASWGPCRRNLGAAHCEEEAPPRAPAQLSPGLQTTYTYQNLLEPSTNADTSNSTCLDLASTTVVHIVIPPQATPGLGYQVSGVVTAARRHALRLACRTGKRGPGWRRCPPARKPFVCGAATSPLVQRRPPAPVDQKLLSPSTSGASDSTGPPRSCCRSWPVSWFLPGADTDSRPCFVTSKGGAPPQARRVRLSPGSVARPPGLARTWPRHRCQPADTLAPPSSPATIFIQKSTSSALTAGVGDVARGASLHTCPLKYTRPTLSVTLFSLASEKPAASLGVTYHDRQGSRRGTVSAPGVWVGPDGQQQLNDMSGSTWNQRTEGVGTTKPRPFWKSRPPRAVTASTVTGAAQPPCRAPRRPARPRGALRAAVASEHRPPRPACALLRRVPSCASALRASEPGVPPPEATEQTASGTAGRASLFYFETQGLVATGFPPSTRSGGSGSDGREPRGGE</sequence>
<evidence type="ECO:0000313" key="3">
    <source>
        <dbReference type="EMBL" id="KAJ8781613.1"/>
    </source>
</evidence>
<feature type="region of interest" description="Disordered" evidence="1">
    <location>
        <begin position="1110"/>
        <end position="1139"/>
    </location>
</feature>
<comment type="caution">
    <text evidence="3">The sequence shown here is derived from an EMBL/GenBank/DDBJ whole genome shotgun (WGS) entry which is preliminary data.</text>
</comment>
<dbReference type="GO" id="GO:0016579">
    <property type="term" value="P:protein deubiquitination"/>
    <property type="evidence" value="ECO:0007669"/>
    <property type="project" value="InterPro"/>
</dbReference>
<protein>
    <recommendedName>
        <fullName evidence="2">USP domain-containing protein</fullName>
    </recommendedName>
</protein>
<dbReference type="InterPro" id="IPR057763">
    <property type="entry name" value="UBL_USP40"/>
</dbReference>
<dbReference type="Proteomes" id="UP001159641">
    <property type="component" value="Unassembled WGS sequence"/>
</dbReference>
<dbReference type="PANTHER" id="PTHR24006">
    <property type="entry name" value="UBIQUITIN CARBOXYL-TERMINAL HYDROLASE"/>
    <property type="match status" value="1"/>
</dbReference>
<feature type="region of interest" description="Disordered" evidence="1">
    <location>
        <begin position="1380"/>
        <end position="1439"/>
    </location>
</feature>
<dbReference type="PROSITE" id="PS50235">
    <property type="entry name" value="USP_3"/>
    <property type="match status" value="1"/>
</dbReference>
<dbReference type="InterPro" id="IPR050164">
    <property type="entry name" value="Peptidase_C19"/>
</dbReference>